<evidence type="ECO:0000259" key="2">
    <source>
        <dbReference type="Pfam" id="PF25559"/>
    </source>
</evidence>
<dbReference type="AlphaFoldDB" id="A0A4Q7Z4B9"/>
<dbReference type="Proteomes" id="UP000292423">
    <property type="component" value="Unassembled WGS sequence"/>
</dbReference>
<comment type="caution">
    <text evidence="3">The sequence shown here is derived from an EMBL/GenBank/DDBJ whole genome shotgun (WGS) entry which is preliminary data.</text>
</comment>
<dbReference type="Pfam" id="PF25559">
    <property type="entry name" value="DUF7931"/>
    <property type="match status" value="1"/>
</dbReference>
<evidence type="ECO:0000313" key="3">
    <source>
        <dbReference type="EMBL" id="RZU45222.1"/>
    </source>
</evidence>
<gene>
    <name evidence="3" type="ORF">EV700_2037</name>
</gene>
<sequence length="225" mass="26028">MTNENKPEGAESSPPDSRDEPIPFVLDGLPEKLEILKAPDLFTDEDHPDHSPSVDWEEVPDFTLGEDAELIKLTSIRQLRGGALRLLKQATREMLLVTPDLEFPRFDNEDFVLAVSELVRRSKYTVCRILVGDPINAIREHHRLIPLLRRMSSRIEIRQLHADDHDAKEAWMVVDNIAVLRCTDRQPWQGGLTPRSAADAKRLREQFHIWWERAVLIPDFREFRA</sequence>
<reference evidence="3 4" key="1">
    <citation type="submission" date="2019-02" db="EMBL/GenBank/DDBJ databases">
        <title>Genomic Encyclopedia of Type Strains, Phase IV (KMG-IV): sequencing the most valuable type-strain genomes for metagenomic binning, comparative biology and taxonomic classification.</title>
        <authorList>
            <person name="Goeker M."/>
        </authorList>
    </citation>
    <scope>NUCLEOTIDE SEQUENCE [LARGE SCALE GENOMIC DNA]</scope>
    <source>
        <strain evidence="3 4">DSM 105135</strain>
    </source>
</reference>
<dbReference type="EMBL" id="SHKX01000012">
    <property type="protein sequence ID" value="RZU45222.1"/>
    <property type="molecule type" value="Genomic_DNA"/>
</dbReference>
<accession>A0A4Q7Z4B9</accession>
<evidence type="ECO:0000256" key="1">
    <source>
        <dbReference type="SAM" id="MobiDB-lite"/>
    </source>
</evidence>
<dbReference type="OrthoDB" id="6999610at2"/>
<evidence type="ECO:0000313" key="4">
    <source>
        <dbReference type="Proteomes" id="UP000292423"/>
    </source>
</evidence>
<feature type="domain" description="DUF7931" evidence="2">
    <location>
        <begin position="78"/>
        <end position="223"/>
    </location>
</feature>
<keyword evidence="4" id="KW-1185">Reference proteome</keyword>
<organism evidence="3 4">
    <name type="scientific">Fluviicoccus keumensis</name>
    <dbReference type="NCBI Taxonomy" id="1435465"/>
    <lineage>
        <taxon>Bacteria</taxon>
        <taxon>Pseudomonadati</taxon>
        <taxon>Pseudomonadota</taxon>
        <taxon>Gammaproteobacteria</taxon>
        <taxon>Moraxellales</taxon>
        <taxon>Moraxellaceae</taxon>
        <taxon>Fluviicoccus</taxon>
    </lineage>
</organism>
<dbReference type="RefSeq" id="WP_130413344.1">
    <property type="nucleotide sequence ID" value="NZ_SHKX01000012.1"/>
</dbReference>
<protein>
    <recommendedName>
        <fullName evidence="2">DUF7931 domain-containing protein</fullName>
    </recommendedName>
</protein>
<proteinExistence type="predicted"/>
<dbReference type="InterPro" id="IPR057691">
    <property type="entry name" value="DUF7931"/>
</dbReference>
<name>A0A4Q7Z4B9_9GAMM</name>
<feature type="region of interest" description="Disordered" evidence="1">
    <location>
        <begin position="1"/>
        <end position="24"/>
    </location>
</feature>